<dbReference type="Pfam" id="PF02575">
    <property type="entry name" value="YbaB_DNA_bd"/>
    <property type="match status" value="1"/>
</dbReference>
<dbReference type="PANTHER" id="PTHR33449">
    <property type="entry name" value="NUCLEOID-ASSOCIATED PROTEIN YBAB"/>
    <property type="match status" value="1"/>
</dbReference>
<dbReference type="PIRSF" id="PIRSF004555">
    <property type="entry name" value="UCP004555"/>
    <property type="match status" value="1"/>
</dbReference>
<dbReference type="GO" id="GO:0003677">
    <property type="term" value="F:DNA binding"/>
    <property type="evidence" value="ECO:0007669"/>
    <property type="project" value="UniProtKB-UniRule"/>
</dbReference>
<comment type="function">
    <text evidence="2">Binds to DNA and alters its conformation. May be involved in regulation of gene expression, nucleoid organization and DNA protection.</text>
</comment>
<dbReference type="GO" id="GO:0005829">
    <property type="term" value="C:cytosol"/>
    <property type="evidence" value="ECO:0007669"/>
    <property type="project" value="TreeGrafter"/>
</dbReference>
<dbReference type="RefSeq" id="WP_158349567.1">
    <property type="nucleotide sequence ID" value="NZ_CP032996.1"/>
</dbReference>
<gene>
    <name evidence="4" type="ORF">D9V81_01620</name>
</gene>
<evidence type="ECO:0000256" key="2">
    <source>
        <dbReference type="HAMAP-Rule" id="MF_00274"/>
    </source>
</evidence>
<name>A0A4D6YKM1_9GAMM</name>
<protein>
    <recommendedName>
        <fullName evidence="2">Nucleoid-associated protein D9V81_01620</fullName>
    </recommendedName>
</protein>
<sequence>MFDKNNIGNLMQHAQKMQEKINKIQKSLDNLQVQGESGAGLVKIIMNGKHNCIKIHIDTSLIKKKEKEILEDLIVAAFNDANRKIDEEKKNKISNITPGMPFSNNINSLV</sequence>
<accession>A0A4D6YKM1</accession>
<dbReference type="SUPFAM" id="SSF82607">
    <property type="entry name" value="YbaB-like"/>
    <property type="match status" value="1"/>
</dbReference>
<keyword evidence="5" id="KW-1185">Reference proteome</keyword>
<evidence type="ECO:0000256" key="3">
    <source>
        <dbReference type="SAM" id="Coils"/>
    </source>
</evidence>
<dbReference type="Proteomes" id="UP000298603">
    <property type="component" value="Chromosome"/>
</dbReference>
<dbReference type="Gene3D" id="3.30.1310.10">
    <property type="entry name" value="Nucleoid-associated protein YbaB-like domain"/>
    <property type="match status" value="1"/>
</dbReference>
<keyword evidence="3" id="KW-0175">Coiled coil</keyword>
<dbReference type="OrthoDB" id="9808738at2"/>
<feature type="coiled-coil region" evidence="3">
    <location>
        <begin position="7"/>
        <end position="34"/>
    </location>
</feature>
<dbReference type="GO" id="GO:0043590">
    <property type="term" value="C:bacterial nucleoid"/>
    <property type="evidence" value="ECO:0007669"/>
    <property type="project" value="UniProtKB-UniRule"/>
</dbReference>
<keyword evidence="1 2" id="KW-0238">DNA-binding</keyword>
<evidence type="ECO:0000256" key="1">
    <source>
        <dbReference type="ARBA" id="ARBA00023125"/>
    </source>
</evidence>
<keyword evidence="2" id="KW-0963">Cytoplasm</keyword>
<dbReference type="EMBL" id="CP032996">
    <property type="protein sequence ID" value="QCI27301.1"/>
    <property type="molecule type" value="Genomic_DNA"/>
</dbReference>
<reference evidence="4 5" key="1">
    <citation type="submission" date="2018-10" db="EMBL/GenBank/DDBJ databases">
        <title>Comparative functional genomics of the obligate endosymbiont Buchnera aphidicola.</title>
        <authorList>
            <person name="Chong R.A."/>
        </authorList>
    </citation>
    <scope>NUCLEOTIDE SEQUENCE [LARGE SCALE GENOMIC DNA]</scope>
    <source>
        <strain evidence="4 5">Tma</strain>
    </source>
</reference>
<comment type="subcellular location">
    <subcellularLocation>
        <location evidence="2">Cytoplasm</location>
        <location evidence="2">Nucleoid</location>
    </subcellularLocation>
</comment>
<evidence type="ECO:0000313" key="4">
    <source>
        <dbReference type="EMBL" id="QCI27301.1"/>
    </source>
</evidence>
<dbReference type="NCBIfam" id="TIGR00103">
    <property type="entry name" value="DNA_YbaB_EbfC"/>
    <property type="match status" value="1"/>
</dbReference>
<dbReference type="AlphaFoldDB" id="A0A4D6YKM1"/>
<proteinExistence type="inferred from homology"/>
<dbReference type="HAMAP" id="MF_00274">
    <property type="entry name" value="DNA_YbaB_EbfC"/>
    <property type="match status" value="1"/>
</dbReference>
<dbReference type="PANTHER" id="PTHR33449:SF1">
    <property type="entry name" value="NUCLEOID-ASSOCIATED PROTEIN YBAB"/>
    <property type="match status" value="1"/>
</dbReference>
<comment type="similarity">
    <text evidence="2">Belongs to the YbaB/EbfC family.</text>
</comment>
<dbReference type="InterPro" id="IPR004401">
    <property type="entry name" value="YbaB/EbfC"/>
</dbReference>
<evidence type="ECO:0000313" key="5">
    <source>
        <dbReference type="Proteomes" id="UP000298603"/>
    </source>
</evidence>
<comment type="subunit">
    <text evidence="2">Homodimer.</text>
</comment>
<organism evidence="4 5">
    <name type="scientific">Buchnera aphidicola</name>
    <name type="common">Therioaphis trifolii</name>
    <dbReference type="NCBI Taxonomy" id="1241884"/>
    <lineage>
        <taxon>Bacteria</taxon>
        <taxon>Pseudomonadati</taxon>
        <taxon>Pseudomonadota</taxon>
        <taxon>Gammaproteobacteria</taxon>
        <taxon>Enterobacterales</taxon>
        <taxon>Erwiniaceae</taxon>
        <taxon>Buchnera</taxon>
    </lineage>
</organism>
<dbReference type="InterPro" id="IPR036894">
    <property type="entry name" value="YbaB-like_sf"/>
</dbReference>